<dbReference type="InterPro" id="IPR021027">
    <property type="entry name" value="Transposase_put_HTH"/>
</dbReference>
<gene>
    <name evidence="2" type="ORF">PL9631_850041</name>
</gene>
<reference evidence="2" key="1">
    <citation type="submission" date="2019-10" db="EMBL/GenBank/DDBJ databases">
        <authorList>
            <consortium name="Genoscope - CEA"/>
            <person name="William W."/>
        </authorList>
    </citation>
    <scope>NUCLEOTIDE SEQUENCE [LARGE SCALE GENOMIC DNA]</scope>
    <source>
        <strain evidence="2">BBR_PRJEB10994</strain>
    </source>
</reference>
<proteinExistence type="predicted"/>
<comment type="caution">
    <text evidence="2">The sequence shown here is derived from an EMBL/GenBank/DDBJ whole genome shotgun (WGS) entry which is preliminary data.</text>
</comment>
<name>A0A7Z9BZP0_9CYAN</name>
<dbReference type="Pfam" id="PF12323">
    <property type="entry name" value="HTH_OrfB_IS605"/>
    <property type="match status" value="1"/>
</dbReference>
<organism evidence="2 3">
    <name type="scientific">Planktothrix paucivesiculata PCC 9631</name>
    <dbReference type="NCBI Taxonomy" id="671071"/>
    <lineage>
        <taxon>Bacteria</taxon>
        <taxon>Bacillati</taxon>
        <taxon>Cyanobacteriota</taxon>
        <taxon>Cyanophyceae</taxon>
        <taxon>Oscillatoriophycideae</taxon>
        <taxon>Oscillatoriales</taxon>
        <taxon>Microcoleaceae</taxon>
        <taxon>Planktothrix</taxon>
    </lineage>
</organism>
<dbReference type="RefSeq" id="WP_231516757.1">
    <property type="nucleotide sequence ID" value="NZ_LR735018.1"/>
</dbReference>
<evidence type="ECO:0000313" key="3">
    <source>
        <dbReference type="Proteomes" id="UP000182190"/>
    </source>
</evidence>
<dbReference type="EMBL" id="CZCS02000229">
    <property type="protein sequence ID" value="VXD24610.1"/>
    <property type="molecule type" value="Genomic_DNA"/>
</dbReference>
<sequence length="160" mass="18468">MINLTYQFRLDLNRQQELEIEQILDVCRSVYNYALAERKHWLRSRKSPVNSCSIVSEYIVPSEQPYPNYNVQAKNLTIAKQKNQDLKSVNAQVLQQTLKTLDKAFTDMKSQGRGFPRYKKKMRSFVFPAMLKNCLAIGKVKLPQLGWLKIGVGGLSRSNL</sequence>
<dbReference type="AlphaFoldDB" id="A0A7Z9BZP0"/>
<protein>
    <submittedName>
        <fullName evidence="2">Transposase</fullName>
    </submittedName>
</protein>
<evidence type="ECO:0000313" key="2">
    <source>
        <dbReference type="EMBL" id="VXD24610.1"/>
    </source>
</evidence>
<accession>A0A7Z9BZP0</accession>
<keyword evidence="3" id="KW-1185">Reference proteome</keyword>
<dbReference type="Proteomes" id="UP000182190">
    <property type="component" value="Unassembled WGS sequence"/>
</dbReference>
<evidence type="ECO:0000259" key="1">
    <source>
        <dbReference type="Pfam" id="PF12323"/>
    </source>
</evidence>
<feature type="domain" description="Transposase putative helix-turn-helix" evidence="1">
    <location>
        <begin position="1"/>
        <end position="46"/>
    </location>
</feature>